<accession>W0SC80</accession>
<evidence type="ECO:0000256" key="4">
    <source>
        <dbReference type="ARBA" id="ARBA00048558"/>
    </source>
</evidence>
<feature type="domain" description="Formyl transferase N-terminal" evidence="5">
    <location>
        <begin position="57"/>
        <end position="165"/>
    </location>
</feature>
<proteinExistence type="predicted"/>
<evidence type="ECO:0000256" key="2">
    <source>
        <dbReference type="ARBA" id="ARBA00012261"/>
    </source>
</evidence>
<dbReference type="HOGENOM" id="CLU_929967_0_0_4"/>
<dbReference type="EMBL" id="AP012547">
    <property type="protein sequence ID" value="BAO28804.1"/>
    <property type="molecule type" value="Genomic_DNA"/>
</dbReference>
<dbReference type="PANTHER" id="PTHR11138">
    <property type="entry name" value="METHIONYL-TRNA FORMYLTRANSFERASE"/>
    <property type="match status" value="1"/>
</dbReference>
<dbReference type="InterPro" id="IPR037022">
    <property type="entry name" value="Formyl_trans_C_sf"/>
</dbReference>
<protein>
    <recommendedName>
        <fullName evidence="3">Methionyl-tRNA formyltransferase</fullName>
        <ecNumber evidence="2">2.1.2.9</ecNumber>
    </recommendedName>
</protein>
<dbReference type="InterPro" id="IPR036477">
    <property type="entry name" value="Formyl_transf_N_sf"/>
</dbReference>
<evidence type="ECO:0000256" key="3">
    <source>
        <dbReference type="ARBA" id="ARBA00016014"/>
    </source>
</evidence>
<dbReference type="SUPFAM" id="SSF50486">
    <property type="entry name" value="FMT C-terminal domain-like"/>
    <property type="match status" value="1"/>
</dbReference>
<sequence length="291" mass="32180">MGSRFVFVGNRRFVLEQMILEGLDLTAVFVVGGTHLERDLNNGLLPKVTNWIVVGSKAELLSQLEKNRFDVLVSNGCPYILPISDLPAARYVNIHPSFLPDLRGADPTIGAILLERDTGATCHVMDAGIDTGPIISQVRIPYSDDLDATTLYQLSFIAEKRVFSRSLARDFQPAADQEEVPGLIYYSRKGGDRVITFTEPNDLILRKIRAFNNRSQGCEFVASGGRFRVFSARLMHNPFLAEIVTDFPALTVALIYENSIAFHKDGQVMRFDSVQPDGNGAMAIGDRLLSA</sequence>
<dbReference type="SUPFAM" id="SSF53328">
    <property type="entry name" value="Formyltransferase"/>
    <property type="match status" value="1"/>
</dbReference>
<evidence type="ECO:0000256" key="1">
    <source>
        <dbReference type="ARBA" id="ARBA00002606"/>
    </source>
</evidence>
<dbReference type="Pfam" id="PF00551">
    <property type="entry name" value="Formyl_trans_N"/>
    <property type="match status" value="1"/>
</dbReference>
<dbReference type="EC" id="2.1.2.9" evidence="2"/>
<comment type="catalytic activity">
    <reaction evidence="4">
        <text>L-methionyl-tRNA(fMet) + (6R)-10-formyltetrahydrofolate = N-formyl-L-methionyl-tRNA(fMet) + (6S)-5,6,7,8-tetrahydrofolate + H(+)</text>
        <dbReference type="Rhea" id="RHEA:24380"/>
        <dbReference type="Rhea" id="RHEA-COMP:9952"/>
        <dbReference type="Rhea" id="RHEA-COMP:9953"/>
        <dbReference type="ChEBI" id="CHEBI:15378"/>
        <dbReference type="ChEBI" id="CHEBI:57453"/>
        <dbReference type="ChEBI" id="CHEBI:78530"/>
        <dbReference type="ChEBI" id="CHEBI:78844"/>
        <dbReference type="ChEBI" id="CHEBI:195366"/>
        <dbReference type="EC" id="2.1.2.9"/>
    </reaction>
</comment>
<name>W0SC80_9PROT</name>
<evidence type="ECO:0000259" key="6">
    <source>
        <dbReference type="Pfam" id="PF02911"/>
    </source>
</evidence>
<dbReference type="KEGG" id="shd:SUTH_00998"/>
<dbReference type="PANTHER" id="PTHR11138:SF5">
    <property type="entry name" value="METHIONYL-TRNA FORMYLTRANSFERASE, MITOCHONDRIAL"/>
    <property type="match status" value="1"/>
</dbReference>
<dbReference type="InterPro" id="IPR011034">
    <property type="entry name" value="Formyl_transferase-like_C_sf"/>
</dbReference>
<dbReference type="RefSeq" id="WP_041097551.1">
    <property type="nucleotide sequence ID" value="NZ_AP012547.1"/>
</dbReference>
<keyword evidence="8" id="KW-1185">Reference proteome</keyword>
<dbReference type="STRING" id="1223802.SUTH_00998"/>
<dbReference type="InterPro" id="IPR002376">
    <property type="entry name" value="Formyl_transf_N"/>
</dbReference>
<reference evidence="7 8" key="1">
    <citation type="journal article" date="2014" name="Syst. Appl. Microbiol.">
        <title>Complete genomes of freshwater sulfur oxidizers Sulfuricella denitrificans skB26 and Sulfuritalea hydrogenivorans sk43H: genetic insights into the sulfur oxidation pathway of betaproteobacteria.</title>
        <authorList>
            <person name="Watanabe T."/>
            <person name="Kojima H."/>
            <person name="Fukui M."/>
        </authorList>
    </citation>
    <scope>NUCLEOTIDE SEQUENCE [LARGE SCALE GENOMIC DNA]</scope>
    <source>
        <strain evidence="7">DSM22779</strain>
    </source>
</reference>
<evidence type="ECO:0000313" key="7">
    <source>
        <dbReference type="EMBL" id="BAO28804.1"/>
    </source>
</evidence>
<dbReference type="GO" id="GO:0004479">
    <property type="term" value="F:methionyl-tRNA formyltransferase activity"/>
    <property type="evidence" value="ECO:0007669"/>
    <property type="project" value="UniProtKB-EC"/>
</dbReference>
<evidence type="ECO:0000259" key="5">
    <source>
        <dbReference type="Pfam" id="PF00551"/>
    </source>
</evidence>
<gene>
    <name evidence="7" type="ORF">SUTH_00998</name>
</gene>
<organism evidence="7 8">
    <name type="scientific">Sulfuritalea hydrogenivorans sk43H</name>
    <dbReference type="NCBI Taxonomy" id="1223802"/>
    <lineage>
        <taxon>Bacteria</taxon>
        <taxon>Pseudomonadati</taxon>
        <taxon>Pseudomonadota</taxon>
        <taxon>Betaproteobacteria</taxon>
        <taxon>Nitrosomonadales</taxon>
        <taxon>Sterolibacteriaceae</taxon>
        <taxon>Sulfuritalea</taxon>
    </lineage>
</organism>
<dbReference type="Proteomes" id="UP000031637">
    <property type="component" value="Chromosome"/>
</dbReference>
<dbReference type="Gene3D" id="3.10.25.10">
    <property type="entry name" value="Formyl transferase, C-terminal domain"/>
    <property type="match status" value="1"/>
</dbReference>
<dbReference type="Gene3D" id="3.40.50.170">
    <property type="entry name" value="Formyl transferase, N-terminal domain"/>
    <property type="match status" value="1"/>
</dbReference>
<dbReference type="AlphaFoldDB" id="W0SC80"/>
<evidence type="ECO:0000313" key="8">
    <source>
        <dbReference type="Proteomes" id="UP000031637"/>
    </source>
</evidence>
<dbReference type="Pfam" id="PF02911">
    <property type="entry name" value="Formyl_trans_C"/>
    <property type="match status" value="1"/>
</dbReference>
<comment type="function">
    <text evidence="1">Attaches a formyl group to the free amino group of methionyl-tRNA(fMet). The formyl group appears to play a dual role in the initiator identity of N-formylmethionyl-tRNA by promoting its recognition by IF2 and preventing the misappropriation of this tRNA by the elongation apparatus.</text>
</comment>
<dbReference type="InterPro" id="IPR005793">
    <property type="entry name" value="Formyl_trans_C"/>
</dbReference>
<dbReference type="OrthoDB" id="9802815at2"/>
<feature type="domain" description="Formyl transferase C-terminal" evidence="6">
    <location>
        <begin position="192"/>
        <end position="285"/>
    </location>
</feature>